<dbReference type="EMBL" id="QSHQ01000004">
    <property type="protein sequence ID" value="RHC32719.1"/>
    <property type="molecule type" value="Genomic_DNA"/>
</dbReference>
<feature type="domain" description="DUF6562" evidence="1">
    <location>
        <begin position="21"/>
        <end position="317"/>
    </location>
</feature>
<dbReference type="Proteomes" id="UP000284777">
    <property type="component" value="Unassembled WGS sequence"/>
</dbReference>
<evidence type="ECO:0000313" key="3">
    <source>
        <dbReference type="EMBL" id="RGW97876.1"/>
    </source>
</evidence>
<evidence type="ECO:0000313" key="7">
    <source>
        <dbReference type="Proteomes" id="UP000431177"/>
    </source>
</evidence>
<reference evidence="5 6" key="1">
    <citation type="submission" date="2018-08" db="EMBL/GenBank/DDBJ databases">
        <title>A genome reference for cultivated species of the human gut microbiota.</title>
        <authorList>
            <person name="Zou Y."/>
            <person name="Xue W."/>
            <person name="Luo G."/>
        </authorList>
    </citation>
    <scope>NUCLEOTIDE SEQUENCE [LARGE SCALE GENOMIC DNA]</scope>
    <source>
        <strain evidence="3 5">AF05-4</strain>
        <strain evidence="4 6">AM36-9BH</strain>
    </source>
</reference>
<sequence length="319" mass="35529">MLLFLGGCIHQYPDETPTENVSLEMELLLDGEFIPLPAITKTDEGVVNESYASRVIVEARRAGESVSTVRAVTIVNEEKLTGAQITLPSPLILNPAFYDLTVWVDYTRTETLSDTYYATEDFCSVSYLLPYEDDYCRRDAFYGNASVDLTEQEGEYKVRINLKRPLAYYRIIATDVQQFLNKQYANGHSGIGEYEIIVNYQYFLVTHLNIITGEPINSAPGFSYTRQIKLTDSMAECELAADYLLADDKSSIITVSLAVTDGKEVLLSRTTDLEIPYRRGYTTTVEGAFLSRNSGNASGGINVGVDGDYEGEININVSH</sequence>
<accession>A0A413ZUP8</accession>
<name>A0A413ZUP8_BACSE</name>
<gene>
    <name evidence="4" type="ORF">DW853_03570</name>
    <name evidence="3" type="ORF">DWV41_07470</name>
    <name evidence="2" type="ORF">F9950_02410</name>
</gene>
<dbReference type="Proteomes" id="UP000285305">
    <property type="component" value="Unassembled WGS sequence"/>
</dbReference>
<dbReference type="EMBL" id="QSBD01000008">
    <property type="protein sequence ID" value="RGW97876.1"/>
    <property type="molecule type" value="Genomic_DNA"/>
</dbReference>
<comment type="caution">
    <text evidence="4">The sequence shown here is derived from an EMBL/GenBank/DDBJ whole genome shotgun (WGS) entry which is preliminary data.</text>
</comment>
<dbReference type="Proteomes" id="UP000431177">
    <property type="component" value="Unassembled WGS sequence"/>
</dbReference>
<protein>
    <recommendedName>
        <fullName evidence="1">DUF6562 domain-containing protein</fullName>
    </recommendedName>
</protein>
<evidence type="ECO:0000313" key="4">
    <source>
        <dbReference type="EMBL" id="RHC32719.1"/>
    </source>
</evidence>
<organism evidence="4 6">
    <name type="scientific">Bacteroides stercoris</name>
    <dbReference type="NCBI Taxonomy" id="46506"/>
    <lineage>
        <taxon>Bacteria</taxon>
        <taxon>Pseudomonadati</taxon>
        <taxon>Bacteroidota</taxon>
        <taxon>Bacteroidia</taxon>
        <taxon>Bacteroidales</taxon>
        <taxon>Bacteroidaceae</taxon>
        <taxon>Bacteroides</taxon>
    </lineage>
</organism>
<evidence type="ECO:0000313" key="2">
    <source>
        <dbReference type="EMBL" id="KAB5330301.1"/>
    </source>
</evidence>
<dbReference type="Pfam" id="PF20200">
    <property type="entry name" value="DUF6562"/>
    <property type="match status" value="1"/>
</dbReference>
<evidence type="ECO:0000313" key="5">
    <source>
        <dbReference type="Proteomes" id="UP000284777"/>
    </source>
</evidence>
<dbReference type="EMBL" id="WCLA01000003">
    <property type="protein sequence ID" value="KAB5330301.1"/>
    <property type="molecule type" value="Genomic_DNA"/>
</dbReference>
<dbReference type="InterPro" id="IPR046692">
    <property type="entry name" value="DUF6562"/>
</dbReference>
<evidence type="ECO:0000313" key="6">
    <source>
        <dbReference type="Proteomes" id="UP000285305"/>
    </source>
</evidence>
<evidence type="ECO:0000259" key="1">
    <source>
        <dbReference type="Pfam" id="PF20200"/>
    </source>
</evidence>
<proteinExistence type="predicted"/>
<dbReference type="AlphaFoldDB" id="A0A413ZUP8"/>
<reference evidence="2 7" key="2">
    <citation type="journal article" date="2019" name="Nat. Med.">
        <title>A library of human gut bacterial isolates paired with longitudinal multiomics data enables mechanistic microbiome research.</title>
        <authorList>
            <person name="Poyet M."/>
            <person name="Groussin M."/>
            <person name="Gibbons S.M."/>
            <person name="Avila-Pacheco J."/>
            <person name="Jiang X."/>
            <person name="Kearney S.M."/>
            <person name="Perrotta A.R."/>
            <person name="Berdy B."/>
            <person name="Zhao S."/>
            <person name="Lieberman T.D."/>
            <person name="Swanson P.K."/>
            <person name="Smith M."/>
            <person name="Roesemann S."/>
            <person name="Alexander J.E."/>
            <person name="Rich S.A."/>
            <person name="Livny J."/>
            <person name="Vlamakis H."/>
            <person name="Clish C."/>
            <person name="Bullock K."/>
            <person name="Deik A."/>
            <person name="Scott J."/>
            <person name="Pierce K.A."/>
            <person name="Xavier R.J."/>
            <person name="Alm E.J."/>
        </authorList>
    </citation>
    <scope>NUCLEOTIDE SEQUENCE [LARGE SCALE GENOMIC DNA]</scope>
    <source>
        <strain evidence="2 7">BIOML-A2</strain>
    </source>
</reference>